<evidence type="ECO:0000313" key="3">
    <source>
        <dbReference type="Proteomes" id="UP001491310"/>
    </source>
</evidence>
<sequence length="78" mass="8839">MAWSKGVRNTIKENLGFRGSQNIAAWAVAGVIAYYLWVKPEREAEQERRSSRERARAIAIEKGLIDVDKRRPVAGDLL</sequence>
<dbReference type="PANTHER" id="PTHR37213:SF1">
    <property type="entry name" value="SUBTILISIN-LIKE PROTEASE"/>
    <property type="match status" value="1"/>
</dbReference>
<keyword evidence="1" id="KW-1133">Transmembrane helix</keyword>
<dbReference type="PANTHER" id="PTHR37213">
    <property type="entry name" value="SUBTILISIN-LIKE PROTEASE"/>
    <property type="match status" value="1"/>
</dbReference>
<keyword evidence="1" id="KW-0812">Transmembrane</keyword>
<protein>
    <submittedName>
        <fullName evidence="2">Uncharacterized protein</fullName>
    </submittedName>
</protein>
<comment type="caution">
    <text evidence="2">The sequence shown here is derived from an EMBL/GenBank/DDBJ whole genome shotgun (WGS) entry which is preliminary data.</text>
</comment>
<proteinExistence type="predicted"/>
<evidence type="ECO:0000313" key="2">
    <source>
        <dbReference type="EMBL" id="KAK9916490.1"/>
    </source>
</evidence>
<keyword evidence="1" id="KW-0472">Membrane</keyword>
<dbReference type="Proteomes" id="UP001491310">
    <property type="component" value="Unassembled WGS sequence"/>
</dbReference>
<reference evidence="2 3" key="1">
    <citation type="journal article" date="2024" name="Nat. Commun.">
        <title>Phylogenomics reveals the evolutionary origins of lichenization in chlorophyte algae.</title>
        <authorList>
            <person name="Puginier C."/>
            <person name="Libourel C."/>
            <person name="Otte J."/>
            <person name="Skaloud P."/>
            <person name="Haon M."/>
            <person name="Grisel S."/>
            <person name="Petersen M."/>
            <person name="Berrin J.G."/>
            <person name="Delaux P.M."/>
            <person name="Dal Grande F."/>
            <person name="Keller J."/>
        </authorList>
    </citation>
    <scope>NUCLEOTIDE SEQUENCE [LARGE SCALE GENOMIC DNA]</scope>
    <source>
        <strain evidence="2 3">SAG 216-7</strain>
    </source>
</reference>
<gene>
    <name evidence="2" type="ORF">WJX75_003291</name>
</gene>
<dbReference type="EMBL" id="JALJOT010000003">
    <property type="protein sequence ID" value="KAK9916490.1"/>
    <property type="molecule type" value="Genomic_DNA"/>
</dbReference>
<name>A0ABR2YXJ7_9CHLO</name>
<evidence type="ECO:0000256" key="1">
    <source>
        <dbReference type="SAM" id="Phobius"/>
    </source>
</evidence>
<organism evidence="2 3">
    <name type="scientific">Coccomyxa subellipsoidea</name>
    <dbReference type="NCBI Taxonomy" id="248742"/>
    <lineage>
        <taxon>Eukaryota</taxon>
        <taxon>Viridiplantae</taxon>
        <taxon>Chlorophyta</taxon>
        <taxon>core chlorophytes</taxon>
        <taxon>Trebouxiophyceae</taxon>
        <taxon>Trebouxiophyceae incertae sedis</taxon>
        <taxon>Coccomyxaceae</taxon>
        <taxon>Coccomyxa</taxon>
    </lineage>
</organism>
<feature type="transmembrane region" description="Helical" evidence="1">
    <location>
        <begin position="20"/>
        <end position="38"/>
    </location>
</feature>
<accession>A0ABR2YXJ7</accession>
<keyword evidence="3" id="KW-1185">Reference proteome</keyword>